<evidence type="ECO:0000259" key="4">
    <source>
        <dbReference type="Pfam" id="PF20990"/>
    </source>
</evidence>
<evidence type="ECO:0000259" key="3">
    <source>
        <dbReference type="Pfam" id="PF09972"/>
    </source>
</evidence>
<dbReference type="InterPro" id="IPR018702">
    <property type="entry name" value="DUF2207"/>
</dbReference>
<feature type="compositionally biased region" description="Gly residues" evidence="1">
    <location>
        <begin position="559"/>
        <end position="573"/>
    </location>
</feature>
<dbReference type="Proteomes" id="UP001290455">
    <property type="component" value="Unassembled WGS sequence"/>
</dbReference>
<dbReference type="RefSeq" id="WP_322447208.1">
    <property type="nucleotide sequence ID" value="NZ_JAXOFX010000009.1"/>
</dbReference>
<evidence type="ECO:0000256" key="2">
    <source>
        <dbReference type="SAM" id="Phobius"/>
    </source>
</evidence>
<evidence type="ECO:0000313" key="6">
    <source>
        <dbReference type="Proteomes" id="UP001290455"/>
    </source>
</evidence>
<accession>A0ABU5J0G4</accession>
<feature type="transmembrane region" description="Helical" evidence="2">
    <location>
        <begin position="429"/>
        <end position="447"/>
    </location>
</feature>
<feature type="transmembrane region" description="Helical" evidence="2">
    <location>
        <begin position="241"/>
        <end position="262"/>
    </location>
</feature>
<name>A0ABU5J0G4_9BACI</name>
<dbReference type="Pfam" id="PF20990">
    <property type="entry name" value="DUF2207_C"/>
    <property type="match status" value="1"/>
</dbReference>
<feature type="compositionally biased region" description="Low complexity" evidence="1">
    <location>
        <begin position="549"/>
        <end position="558"/>
    </location>
</feature>
<dbReference type="EMBL" id="JAXOFX010000009">
    <property type="protein sequence ID" value="MDZ5472908.1"/>
    <property type="molecule type" value="Genomic_DNA"/>
</dbReference>
<dbReference type="Pfam" id="PF09972">
    <property type="entry name" value="DUF2207"/>
    <property type="match status" value="1"/>
</dbReference>
<feature type="region of interest" description="Disordered" evidence="1">
    <location>
        <begin position="543"/>
        <end position="573"/>
    </location>
</feature>
<keyword evidence="2" id="KW-1133">Transmembrane helix</keyword>
<reference evidence="5 6" key="1">
    <citation type="submission" date="2023-11" db="EMBL/GenBank/DDBJ databases">
        <title>Bacillus jintuensis, isolated from a mudflat on the Beibu Gulf coast.</title>
        <authorList>
            <person name="Li M."/>
        </authorList>
    </citation>
    <scope>NUCLEOTIDE SEQUENCE [LARGE SCALE GENOMIC DNA]</scope>
    <source>
        <strain evidence="5 6">31A1R</strain>
    </source>
</reference>
<keyword evidence="2" id="KW-0812">Transmembrane</keyword>
<keyword evidence="6" id="KW-1185">Reference proteome</keyword>
<feature type="domain" description="DUF2207" evidence="3">
    <location>
        <begin position="34"/>
        <end position="199"/>
    </location>
</feature>
<comment type="caution">
    <text evidence="5">The sequence shown here is derived from an EMBL/GenBank/DDBJ whole genome shotgun (WGS) entry which is preliminary data.</text>
</comment>
<organism evidence="5 6">
    <name type="scientific">Robertmurraya mangrovi</name>
    <dbReference type="NCBI Taxonomy" id="3098077"/>
    <lineage>
        <taxon>Bacteria</taxon>
        <taxon>Bacillati</taxon>
        <taxon>Bacillota</taxon>
        <taxon>Bacilli</taxon>
        <taxon>Bacillales</taxon>
        <taxon>Bacillaceae</taxon>
        <taxon>Robertmurraya</taxon>
    </lineage>
</organism>
<evidence type="ECO:0000256" key="1">
    <source>
        <dbReference type="SAM" id="MobiDB-lite"/>
    </source>
</evidence>
<protein>
    <submittedName>
        <fullName evidence="5">DUF2207 domain-containing protein</fullName>
    </submittedName>
</protein>
<proteinExistence type="predicted"/>
<feature type="domain" description="Predicted membrane protein YciQ-like C-terminal" evidence="4">
    <location>
        <begin position="304"/>
        <end position="445"/>
    </location>
</feature>
<sequence>MKMKSTRIIFLPIFLGIFALFLLFPSVGLAVDFSITDVKIDAYLKEDGLVEVEETHTYSFDGEFNGITREIIPKEGSSIGKLEATENGKKLKVERDEHLYKIYRKGEDETITVKLSYTIKNGVDVYSDVAEFYWPFFDDRNESTYENMIITIHPPKETQDVIAFGYDEAFETEEIKADGTVIFQMGEVPYEENGDIRVAYDVILFPDANISADKPMKDQILQAKQSIYDEIQAAAESKEKYSLIALIIIPFFSLIILILIVVTRTRARMKKLDVERKAPQSFFVPEETLSLPGSIYFTKGFLPPEATAAALLDLVRKGYVSKVGETQFRLVKTPADMLEHERMLLSLLFNEIGSGEEFSFDDVKAYTNKKKNHEKYQSKILKWQHAVINEVKQLGLRETNKGLRWTLILIGLVLLPLSFLFLIYELFAWFFATLVLGVTYFIFGVAYKPKSLHGVMLTHEWELMKDRIQEVSSKEWETLTKDDQMRAFIYGVGTKDKKLMKKNEELLQSLQPPEPNRFNHSQTVYDSPLYSIGPAASTCFHSAHKTTQSTTSGSSSSSSGGGTGGGGGGSGAF</sequence>
<feature type="transmembrane region" description="Helical" evidence="2">
    <location>
        <begin position="402"/>
        <end position="423"/>
    </location>
</feature>
<gene>
    <name evidence="5" type="ORF">SM124_14335</name>
</gene>
<evidence type="ECO:0000313" key="5">
    <source>
        <dbReference type="EMBL" id="MDZ5472908.1"/>
    </source>
</evidence>
<dbReference type="InterPro" id="IPR048389">
    <property type="entry name" value="YciQ-like_C"/>
</dbReference>
<keyword evidence="2" id="KW-0472">Membrane</keyword>